<organism evidence="1 2">
    <name type="scientific">Limosilactobacillus reuteri</name>
    <name type="common">Lactobacillus reuteri</name>
    <dbReference type="NCBI Taxonomy" id="1598"/>
    <lineage>
        <taxon>Bacteria</taxon>
        <taxon>Bacillati</taxon>
        <taxon>Bacillota</taxon>
        <taxon>Bacilli</taxon>
        <taxon>Lactobacillales</taxon>
        <taxon>Lactobacillaceae</taxon>
        <taxon>Limosilactobacillus</taxon>
    </lineage>
</organism>
<proteinExistence type="predicted"/>
<dbReference type="AlphaFoldDB" id="A0AAW9U1C1"/>
<protein>
    <recommendedName>
        <fullName evidence="3">DUF1310 family protein</fullName>
    </recommendedName>
</protein>
<dbReference type="RefSeq" id="WP_019253559.1">
    <property type="nucleotide sequence ID" value="NZ_LT600330.1"/>
</dbReference>
<name>A0AAW9U1C1_LIMRT</name>
<evidence type="ECO:0000313" key="1">
    <source>
        <dbReference type="EMBL" id="MRG74469.1"/>
    </source>
</evidence>
<sequence length="115" mass="12839">MKKNIALIVLTLTTIVSVTGWIMSKHEANSNAITMHSEAKIISKTIGHKQKNLSLKNDDTIKTQNFEVEYHDQGNGDYTLVVVPTDKSQKIVGQQGEGADGIELVNVKNKRNYHY</sequence>
<dbReference type="EMBL" id="WJMV01000003">
    <property type="protein sequence ID" value="MRG74469.1"/>
    <property type="molecule type" value="Genomic_DNA"/>
</dbReference>
<comment type="caution">
    <text evidence="1">The sequence shown here is derived from an EMBL/GenBank/DDBJ whole genome shotgun (WGS) entry which is preliminary data.</text>
</comment>
<dbReference type="Proteomes" id="UP000452188">
    <property type="component" value="Unassembled WGS sequence"/>
</dbReference>
<accession>A0AAW9U1C1</accession>
<gene>
    <name evidence="1" type="ORF">GIX79_01570</name>
</gene>
<reference evidence="1 2" key="1">
    <citation type="submission" date="2019-11" db="EMBL/GenBank/DDBJ databases">
        <title>Draft genome sequence of 12 host-associated Lactobacillus reuteri rodent strains.</title>
        <authorList>
            <person name="Zhang S."/>
            <person name="Ozcam M."/>
            <person name="Van Pijkeren J.P."/>
        </authorList>
    </citation>
    <scope>NUCLEOTIDE SEQUENCE [LARGE SCALE GENOMIC DNA]</scope>
    <source>
        <strain evidence="1 2">6799jm-1</strain>
    </source>
</reference>
<evidence type="ECO:0000313" key="2">
    <source>
        <dbReference type="Proteomes" id="UP000452188"/>
    </source>
</evidence>
<evidence type="ECO:0008006" key="3">
    <source>
        <dbReference type="Google" id="ProtNLM"/>
    </source>
</evidence>